<evidence type="ECO:0000313" key="2">
    <source>
        <dbReference type="Proteomes" id="UP000295263"/>
    </source>
</evidence>
<sequence>MDCTTTGCDLMYVNCHINYFVNKLKNSCNYSGFYSIYTVNVLKRSNKKRHAL</sequence>
<dbReference type="Proteomes" id="UP000295263">
    <property type="component" value="Unassembled WGS sequence"/>
</dbReference>
<comment type="caution">
    <text evidence="1">The sequence shown here is derived from an EMBL/GenBank/DDBJ whole genome shotgun (WGS) entry which is preliminary data.</text>
</comment>
<gene>
    <name evidence="1" type="ORF">EC841_103380</name>
</gene>
<dbReference type="AlphaFoldDB" id="A0ABD7QKC5"/>
<proteinExistence type="predicted"/>
<name>A0ABD7QKC5_RAOOR</name>
<evidence type="ECO:0000313" key="1">
    <source>
        <dbReference type="EMBL" id="TCQ74195.1"/>
    </source>
</evidence>
<protein>
    <submittedName>
        <fullName evidence="1">Uncharacterized protein</fullName>
    </submittedName>
</protein>
<accession>A0ABD7QKC5</accession>
<reference evidence="1 2" key="1">
    <citation type="submission" date="2019-03" db="EMBL/GenBank/DDBJ databases">
        <title>Genomic analyses of the natural microbiome of Caenorhabditis elegans.</title>
        <authorList>
            <person name="Samuel B."/>
        </authorList>
    </citation>
    <scope>NUCLEOTIDE SEQUENCE [LARGE SCALE GENOMIC DNA]</scope>
    <source>
        <strain evidence="1 2">JUb54</strain>
    </source>
</reference>
<dbReference type="EMBL" id="SLYQ01000003">
    <property type="protein sequence ID" value="TCQ74195.1"/>
    <property type="molecule type" value="Genomic_DNA"/>
</dbReference>
<organism evidence="1 2">
    <name type="scientific">Raoultella ornithinolytica</name>
    <name type="common">Klebsiella ornithinolytica</name>
    <dbReference type="NCBI Taxonomy" id="54291"/>
    <lineage>
        <taxon>Bacteria</taxon>
        <taxon>Pseudomonadati</taxon>
        <taxon>Pseudomonadota</taxon>
        <taxon>Gammaproteobacteria</taxon>
        <taxon>Enterobacterales</taxon>
        <taxon>Enterobacteriaceae</taxon>
        <taxon>Klebsiella/Raoultella group</taxon>
        <taxon>Raoultella</taxon>
    </lineage>
</organism>